<proteinExistence type="predicted"/>
<dbReference type="EMBL" id="CP097508">
    <property type="protein sequence ID" value="URE11869.1"/>
    <property type="molecule type" value="Genomic_DNA"/>
</dbReference>
<feature type="region of interest" description="Disordered" evidence="1">
    <location>
        <begin position="1"/>
        <end position="44"/>
    </location>
</feature>
<accession>A0A9E7KCC0</accession>
<organism evidence="2 3">
    <name type="scientific">Musa troglodytarum</name>
    <name type="common">fe'i banana</name>
    <dbReference type="NCBI Taxonomy" id="320322"/>
    <lineage>
        <taxon>Eukaryota</taxon>
        <taxon>Viridiplantae</taxon>
        <taxon>Streptophyta</taxon>
        <taxon>Embryophyta</taxon>
        <taxon>Tracheophyta</taxon>
        <taxon>Spermatophyta</taxon>
        <taxon>Magnoliopsida</taxon>
        <taxon>Liliopsida</taxon>
        <taxon>Zingiberales</taxon>
        <taxon>Musaceae</taxon>
        <taxon>Musa</taxon>
    </lineage>
</organism>
<evidence type="ECO:0000313" key="2">
    <source>
        <dbReference type="EMBL" id="URE11869.1"/>
    </source>
</evidence>
<sequence>MLTSASPLPLHGPQPKRGIMTPALPLNSVPPPPEPVTTSGTATTVTQRLRRGLQCLSIGIL</sequence>
<dbReference type="AlphaFoldDB" id="A0A9E7KCC0"/>
<reference evidence="2" key="1">
    <citation type="submission" date="2022-05" db="EMBL/GenBank/DDBJ databases">
        <title>The Musa troglodytarum L. genome provides insights into the mechanism of non-climacteric behaviour and enrichment of carotenoids.</title>
        <authorList>
            <person name="Wang J."/>
        </authorList>
    </citation>
    <scope>NUCLEOTIDE SEQUENCE</scope>
    <source>
        <tissue evidence="2">Leaf</tissue>
    </source>
</reference>
<name>A0A9E7KCC0_9LILI</name>
<evidence type="ECO:0000256" key="1">
    <source>
        <dbReference type="SAM" id="MobiDB-lite"/>
    </source>
</evidence>
<evidence type="ECO:0000313" key="3">
    <source>
        <dbReference type="Proteomes" id="UP001055439"/>
    </source>
</evidence>
<protein>
    <submittedName>
        <fullName evidence="2">Uncharacterized protein</fullName>
    </submittedName>
</protein>
<gene>
    <name evidence="2" type="ORF">MUK42_22562</name>
</gene>
<dbReference type="Proteomes" id="UP001055439">
    <property type="component" value="Chromosome 6"/>
</dbReference>
<keyword evidence="3" id="KW-1185">Reference proteome</keyword>